<dbReference type="PRINTS" id="PR00081">
    <property type="entry name" value="GDHRDH"/>
</dbReference>
<dbReference type="Pfam" id="PF00106">
    <property type="entry name" value="adh_short"/>
    <property type="match status" value="1"/>
</dbReference>
<comment type="similarity">
    <text evidence="1 3">Belongs to the short-chain dehydrogenases/reductases (SDR) family.</text>
</comment>
<keyword evidence="2" id="KW-0560">Oxidoreductase</keyword>
<evidence type="ECO:0000313" key="5">
    <source>
        <dbReference type="Proteomes" id="UP000196027"/>
    </source>
</evidence>
<sequence length="238" mass="25620">MNFKDKIVLVTGSNRGIGNEVVQALLQRGAKKIYAASRNPDSQPAISDSRVIPLKLDITDSDQIQNAVSMAQDIDILFNNAGIAAFTSLLDGPEDLLRRDMETNYFGTLNMIRAFVPVLEKKEQASIINVVTIGAFVNFPVLGGYCASKAAGFSMSQGIRTELKHKGISVHTINPGPIDTDMAKDFDAEKTAPAVAVENALGALESGELDVFPDAGSQQMIAVWKDNYLALEAMVANM</sequence>
<evidence type="ECO:0000256" key="2">
    <source>
        <dbReference type="ARBA" id="ARBA00023002"/>
    </source>
</evidence>
<reference evidence="4 5" key="1">
    <citation type="submission" date="2017-05" db="EMBL/GenBank/DDBJ databases">
        <title>Genomic insights into alkan degradation activity of Oleiphilus messinensis.</title>
        <authorList>
            <person name="Kozyavkin S.A."/>
            <person name="Slesarev A.I."/>
            <person name="Golyshin P.N."/>
            <person name="Korzhenkov A."/>
            <person name="Golyshina O.N."/>
            <person name="Toshchakov S.V."/>
        </authorList>
    </citation>
    <scope>NUCLEOTIDE SEQUENCE [LARGE SCALE GENOMIC DNA]</scope>
    <source>
        <strain evidence="4 5">ME102</strain>
    </source>
</reference>
<dbReference type="EMBL" id="CP021425">
    <property type="protein sequence ID" value="ARU56985.1"/>
    <property type="molecule type" value="Genomic_DNA"/>
</dbReference>
<protein>
    <submittedName>
        <fullName evidence="4">Short chain dehydrogenase</fullName>
    </submittedName>
</protein>
<dbReference type="AlphaFoldDB" id="A0A1Y0IBZ5"/>
<dbReference type="GO" id="GO:0016491">
    <property type="term" value="F:oxidoreductase activity"/>
    <property type="evidence" value="ECO:0007669"/>
    <property type="project" value="UniProtKB-KW"/>
</dbReference>
<dbReference type="KEGG" id="ome:OLMES_2941"/>
<proteinExistence type="inferred from homology"/>
<dbReference type="NCBIfam" id="NF006118">
    <property type="entry name" value="PRK08264.1-4"/>
    <property type="match status" value="1"/>
</dbReference>
<dbReference type="Gene3D" id="3.40.50.720">
    <property type="entry name" value="NAD(P)-binding Rossmann-like Domain"/>
    <property type="match status" value="1"/>
</dbReference>
<organism evidence="4 5">
    <name type="scientific">Oleiphilus messinensis</name>
    <dbReference type="NCBI Taxonomy" id="141451"/>
    <lineage>
        <taxon>Bacteria</taxon>
        <taxon>Pseudomonadati</taxon>
        <taxon>Pseudomonadota</taxon>
        <taxon>Gammaproteobacteria</taxon>
        <taxon>Oceanospirillales</taxon>
        <taxon>Oleiphilaceae</taxon>
        <taxon>Oleiphilus</taxon>
    </lineage>
</organism>
<dbReference type="InterPro" id="IPR036291">
    <property type="entry name" value="NAD(P)-bd_dom_sf"/>
</dbReference>
<name>A0A1Y0IBZ5_9GAMM</name>
<gene>
    <name evidence="4" type="ORF">OLMES_2941</name>
</gene>
<dbReference type="RefSeq" id="WP_087461929.1">
    <property type="nucleotide sequence ID" value="NZ_CP021425.1"/>
</dbReference>
<dbReference type="PANTHER" id="PTHR44169">
    <property type="entry name" value="NADPH-DEPENDENT 1-ACYLDIHYDROXYACETONE PHOSPHATE REDUCTASE"/>
    <property type="match status" value="1"/>
</dbReference>
<dbReference type="OrthoDB" id="154414at2"/>
<evidence type="ECO:0000256" key="1">
    <source>
        <dbReference type="ARBA" id="ARBA00006484"/>
    </source>
</evidence>
<dbReference type="PRINTS" id="PR00080">
    <property type="entry name" value="SDRFAMILY"/>
</dbReference>
<dbReference type="PANTHER" id="PTHR44169:SF6">
    <property type="entry name" value="NADPH-DEPENDENT 1-ACYLDIHYDROXYACETONE PHOSPHATE REDUCTASE"/>
    <property type="match status" value="1"/>
</dbReference>
<evidence type="ECO:0000256" key="3">
    <source>
        <dbReference type="RuleBase" id="RU000363"/>
    </source>
</evidence>
<dbReference type="SUPFAM" id="SSF51735">
    <property type="entry name" value="NAD(P)-binding Rossmann-fold domains"/>
    <property type="match status" value="1"/>
</dbReference>
<evidence type="ECO:0000313" key="4">
    <source>
        <dbReference type="EMBL" id="ARU56985.1"/>
    </source>
</evidence>
<dbReference type="Proteomes" id="UP000196027">
    <property type="component" value="Chromosome"/>
</dbReference>
<keyword evidence="5" id="KW-1185">Reference proteome</keyword>
<accession>A0A1Y0IBZ5</accession>
<dbReference type="InterPro" id="IPR002347">
    <property type="entry name" value="SDR_fam"/>
</dbReference>